<protein>
    <submittedName>
        <fullName evidence="2">Uncharacterized protein</fullName>
    </submittedName>
</protein>
<evidence type="ECO:0000256" key="1">
    <source>
        <dbReference type="SAM" id="MobiDB-lite"/>
    </source>
</evidence>
<sequence length="66" mass="7705">MEREDEARRVSVAAPTYTNPLQAPPPPPHQSPHQCKASNCPDKLQRTLRETLHMTSFARWRPWQKK</sequence>
<dbReference type="EMBL" id="JAWQEG010000056">
    <property type="protein sequence ID" value="KAK3895267.1"/>
    <property type="molecule type" value="Genomic_DNA"/>
</dbReference>
<keyword evidence="3" id="KW-1185">Reference proteome</keyword>
<dbReference type="Proteomes" id="UP001286313">
    <property type="component" value="Unassembled WGS sequence"/>
</dbReference>
<name>A0AAE1L4Y2_PETCI</name>
<accession>A0AAE1L4Y2</accession>
<organism evidence="2 3">
    <name type="scientific">Petrolisthes cinctipes</name>
    <name type="common">Flat porcelain crab</name>
    <dbReference type="NCBI Taxonomy" id="88211"/>
    <lineage>
        <taxon>Eukaryota</taxon>
        <taxon>Metazoa</taxon>
        <taxon>Ecdysozoa</taxon>
        <taxon>Arthropoda</taxon>
        <taxon>Crustacea</taxon>
        <taxon>Multicrustacea</taxon>
        <taxon>Malacostraca</taxon>
        <taxon>Eumalacostraca</taxon>
        <taxon>Eucarida</taxon>
        <taxon>Decapoda</taxon>
        <taxon>Pleocyemata</taxon>
        <taxon>Anomura</taxon>
        <taxon>Galatheoidea</taxon>
        <taxon>Porcellanidae</taxon>
        <taxon>Petrolisthes</taxon>
    </lineage>
</organism>
<dbReference type="AlphaFoldDB" id="A0AAE1L4Y2"/>
<comment type="caution">
    <text evidence="2">The sequence shown here is derived from an EMBL/GenBank/DDBJ whole genome shotgun (WGS) entry which is preliminary data.</text>
</comment>
<proteinExistence type="predicted"/>
<reference evidence="2" key="1">
    <citation type="submission" date="2023-10" db="EMBL/GenBank/DDBJ databases">
        <title>Genome assemblies of two species of porcelain crab, Petrolisthes cinctipes and Petrolisthes manimaculis (Anomura: Porcellanidae).</title>
        <authorList>
            <person name="Angst P."/>
        </authorList>
    </citation>
    <scope>NUCLEOTIDE SEQUENCE</scope>
    <source>
        <strain evidence="2">PB745_01</strain>
        <tissue evidence="2">Gill</tissue>
    </source>
</reference>
<gene>
    <name evidence="2" type="ORF">Pcinc_001003</name>
</gene>
<evidence type="ECO:0000313" key="3">
    <source>
        <dbReference type="Proteomes" id="UP001286313"/>
    </source>
</evidence>
<evidence type="ECO:0000313" key="2">
    <source>
        <dbReference type="EMBL" id="KAK3895267.1"/>
    </source>
</evidence>
<feature type="region of interest" description="Disordered" evidence="1">
    <location>
        <begin position="1"/>
        <end position="39"/>
    </location>
</feature>